<dbReference type="Proteomes" id="UP000292957">
    <property type="component" value="Unassembled WGS sequence"/>
</dbReference>
<feature type="region of interest" description="Disordered" evidence="1">
    <location>
        <begin position="98"/>
        <end position="124"/>
    </location>
</feature>
<feature type="compositionally biased region" description="Low complexity" evidence="1">
    <location>
        <begin position="111"/>
        <end position="124"/>
    </location>
</feature>
<reference evidence="2" key="1">
    <citation type="submission" date="2019-01" db="EMBL/GenBank/DDBJ databases">
        <title>Draft genome sequences of three monokaryotic isolates of the white-rot basidiomycete fungus Dichomitus squalens.</title>
        <authorList>
            <consortium name="DOE Joint Genome Institute"/>
            <person name="Lopez S.C."/>
            <person name="Andreopoulos B."/>
            <person name="Pangilinan J."/>
            <person name="Lipzen A."/>
            <person name="Riley R."/>
            <person name="Ahrendt S."/>
            <person name="Ng V."/>
            <person name="Barry K."/>
            <person name="Daum C."/>
            <person name="Grigoriev I.V."/>
            <person name="Hilden K.S."/>
            <person name="Makela M.R."/>
            <person name="de Vries R.P."/>
        </authorList>
    </citation>
    <scope>NUCLEOTIDE SEQUENCE [LARGE SCALE GENOMIC DNA]</scope>
    <source>
        <strain evidence="2">OM18370.1</strain>
    </source>
</reference>
<organism evidence="2">
    <name type="scientific">Dichomitus squalens</name>
    <dbReference type="NCBI Taxonomy" id="114155"/>
    <lineage>
        <taxon>Eukaryota</taxon>
        <taxon>Fungi</taxon>
        <taxon>Dikarya</taxon>
        <taxon>Basidiomycota</taxon>
        <taxon>Agaricomycotina</taxon>
        <taxon>Agaricomycetes</taxon>
        <taxon>Polyporales</taxon>
        <taxon>Polyporaceae</taxon>
        <taxon>Dichomitus</taxon>
    </lineage>
</organism>
<feature type="region of interest" description="Disordered" evidence="1">
    <location>
        <begin position="42"/>
        <end position="82"/>
    </location>
</feature>
<feature type="compositionally biased region" description="Polar residues" evidence="1">
    <location>
        <begin position="42"/>
        <end position="52"/>
    </location>
</feature>
<feature type="compositionally biased region" description="Basic and acidic residues" evidence="1">
    <location>
        <begin position="58"/>
        <end position="80"/>
    </location>
</feature>
<proteinExistence type="predicted"/>
<evidence type="ECO:0000313" key="2">
    <source>
        <dbReference type="EMBL" id="TBU35241.1"/>
    </source>
</evidence>
<name>A0A4Q9N7Q0_9APHY</name>
<sequence>MHEACPVSRQIVNAAVERHCGDVLPWCLKVRWHIQRATRSVSPYRHTAQTNHRLTRMRAADLDTPSKKGSERGTDPRLPERQCTTLGSIEHLARVTFASNGKSTRAHMSKSLGMSISSESASGS</sequence>
<protein>
    <submittedName>
        <fullName evidence="2">Uncharacterized protein</fullName>
    </submittedName>
</protein>
<dbReference type="AlphaFoldDB" id="A0A4Q9N7Q0"/>
<gene>
    <name evidence="2" type="ORF">BD311DRAFT_709575</name>
</gene>
<dbReference type="EMBL" id="ML143387">
    <property type="protein sequence ID" value="TBU35241.1"/>
    <property type="molecule type" value="Genomic_DNA"/>
</dbReference>
<evidence type="ECO:0000256" key="1">
    <source>
        <dbReference type="SAM" id="MobiDB-lite"/>
    </source>
</evidence>
<accession>A0A4Q9N7Q0</accession>